<dbReference type="EMBL" id="LAZR01016384">
    <property type="protein sequence ID" value="KKM04765.1"/>
    <property type="molecule type" value="Genomic_DNA"/>
</dbReference>
<evidence type="ECO:0000313" key="2">
    <source>
        <dbReference type="EMBL" id="KKM04765.1"/>
    </source>
</evidence>
<protein>
    <submittedName>
        <fullName evidence="2">Uncharacterized protein</fullName>
    </submittedName>
</protein>
<keyword evidence="1" id="KW-0175">Coiled coil</keyword>
<accession>A0A0F9H144</accession>
<comment type="caution">
    <text evidence="2">The sequence shown here is derived from an EMBL/GenBank/DDBJ whole genome shotgun (WGS) entry which is preliminary data.</text>
</comment>
<sequence length="58" mass="7004">MKDVVYSNQLGPIKGGKIKRYRRKHLRALRNRENEERAYVEKAQKRTAQWLRSYDNPS</sequence>
<proteinExistence type="predicted"/>
<organism evidence="2">
    <name type="scientific">marine sediment metagenome</name>
    <dbReference type="NCBI Taxonomy" id="412755"/>
    <lineage>
        <taxon>unclassified sequences</taxon>
        <taxon>metagenomes</taxon>
        <taxon>ecological metagenomes</taxon>
    </lineage>
</organism>
<reference evidence="2" key="1">
    <citation type="journal article" date="2015" name="Nature">
        <title>Complex archaea that bridge the gap between prokaryotes and eukaryotes.</title>
        <authorList>
            <person name="Spang A."/>
            <person name="Saw J.H."/>
            <person name="Jorgensen S.L."/>
            <person name="Zaremba-Niedzwiedzka K."/>
            <person name="Martijn J."/>
            <person name="Lind A.E."/>
            <person name="van Eijk R."/>
            <person name="Schleper C."/>
            <person name="Guy L."/>
            <person name="Ettema T.J."/>
        </authorList>
    </citation>
    <scope>NUCLEOTIDE SEQUENCE</scope>
</reference>
<evidence type="ECO:0000256" key="1">
    <source>
        <dbReference type="SAM" id="Coils"/>
    </source>
</evidence>
<gene>
    <name evidence="2" type="ORF">LCGC14_1760990</name>
</gene>
<dbReference type="AlphaFoldDB" id="A0A0F9H144"/>
<name>A0A0F9H144_9ZZZZ</name>
<feature type="coiled-coil region" evidence="1">
    <location>
        <begin position="18"/>
        <end position="46"/>
    </location>
</feature>